<comment type="caution">
    <text evidence="11">Lacks conserved residue(s) required for the propagation of feature annotation.</text>
</comment>
<name>A0AA48KZ93_9FIRM</name>
<dbReference type="GO" id="GO:0030488">
    <property type="term" value="P:tRNA methylation"/>
    <property type="evidence" value="ECO:0007669"/>
    <property type="project" value="TreeGrafter"/>
</dbReference>
<keyword evidence="5 11" id="KW-0285">Flavoprotein</keyword>
<comment type="similarity">
    <text evidence="3 11">Belongs to the MnmG family.</text>
</comment>
<evidence type="ECO:0000256" key="1">
    <source>
        <dbReference type="ARBA" id="ARBA00001974"/>
    </source>
</evidence>
<evidence type="ECO:0000256" key="7">
    <source>
        <dbReference type="ARBA" id="ARBA00022827"/>
    </source>
</evidence>
<comment type="function">
    <text evidence="2 11">NAD-binding protein involved in the addition of a carboxymethylaminomethyl (cmnm) group at the wobble position (U34) of certain tRNAs, forming tRNA-cmnm(5)s(2)U34.</text>
</comment>
<proteinExistence type="inferred from homology"/>
<dbReference type="InterPro" id="IPR026904">
    <property type="entry name" value="MnmG_C"/>
</dbReference>
<dbReference type="Gene3D" id="1.10.150.570">
    <property type="entry name" value="GidA associated domain, C-terminal subdomain"/>
    <property type="match status" value="1"/>
</dbReference>
<evidence type="ECO:0000256" key="5">
    <source>
        <dbReference type="ARBA" id="ARBA00022630"/>
    </source>
</evidence>
<comment type="subunit">
    <text evidence="9 11">Homodimer. Heterotetramer of two MnmE and two MnmG subunits.</text>
</comment>
<feature type="binding site" evidence="11">
    <location>
        <begin position="273"/>
        <end position="287"/>
    </location>
    <ligand>
        <name>NAD(+)</name>
        <dbReference type="ChEBI" id="CHEBI:57540"/>
    </ligand>
</feature>
<dbReference type="FunFam" id="1.10.150.570:FF:000001">
    <property type="entry name" value="tRNA uridine 5-carboxymethylaminomethyl modification enzyme MnmG"/>
    <property type="match status" value="1"/>
</dbReference>
<dbReference type="AlphaFoldDB" id="A0AA48KZ93"/>
<evidence type="ECO:0000259" key="12">
    <source>
        <dbReference type="SMART" id="SM01228"/>
    </source>
</evidence>
<dbReference type="SMART" id="SM01228">
    <property type="entry name" value="GIDA_assoc_3"/>
    <property type="match status" value="1"/>
</dbReference>
<dbReference type="InterPro" id="IPR020595">
    <property type="entry name" value="MnmG-rel_CS"/>
</dbReference>
<evidence type="ECO:0000256" key="4">
    <source>
        <dbReference type="ARBA" id="ARBA00020461"/>
    </source>
</evidence>
<dbReference type="HAMAP" id="MF_00129">
    <property type="entry name" value="MnmG_GidA"/>
    <property type="match status" value="1"/>
</dbReference>
<sequence length="620" mass="69960">MNNLENYYDVIVIGAGHAGIEAALASSRLGARTAVFTINLSSVGNCPCSPSVGGMAKGTLVREVDALGGEMAKISDQCFIHSKILGIGKGAATHSLRVQVDRDKYRIIAKHILEMQPNLYLREAQIVSTVRKEFWEVCTRSGITYKSKCLILACGTYLDAKIHIGLESFKSGPDGIFPASFLSKALQKLNVKMKRFKTGTPARILKSSIDFSCLEVQEGDEKITPFSYTNMNKNIGKNSAICHIAWTNKETKRIISENIQKSAMYSGNIEGVGPRYCPSIEDKIVRFPQKERHQIFVEPCGLQTDEIYLHGTSSSLPEDVQVKFYRSIKGFEKAILMRPAYAIEYDIIDPVQLKRSLEFKDFPGLFSAGQMNGTSGYEEAAAQGIIAGINAAAKVLNKKPVVLDRSNSYIGTLIDDLIFKGVSDPYRMMTSRSEYRLLLRFDNANERLTPIGRKIGLIKDDYWHDFKERLEKKEYVIKKLKNFSIKPFNYEGISTEKFIRAFDLLKRPEINYEKIKIIDQKLSKELSEIPEEIINNVEILIKYEGYIRKQTQDIQKAERVKKNKIPENIVYSDIKNLSFEAREKLARFKPENILEASKISGVNPSDIAVLSVHIKKFKVI</sequence>
<evidence type="ECO:0000256" key="11">
    <source>
        <dbReference type="HAMAP-Rule" id="MF_00129"/>
    </source>
</evidence>
<dbReference type="InterPro" id="IPR036188">
    <property type="entry name" value="FAD/NAD-bd_sf"/>
</dbReference>
<dbReference type="PANTHER" id="PTHR11806:SF0">
    <property type="entry name" value="PROTEIN MTO1 HOMOLOG, MITOCHONDRIAL"/>
    <property type="match status" value="1"/>
</dbReference>
<dbReference type="SUPFAM" id="SSF51905">
    <property type="entry name" value="FAD/NAD(P)-binding domain"/>
    <property type="match status" value="1"/>
</dbReference>
<keyword evidence="11" id="KW-0963">Cytoplasm</keyword>
<reference evidence="13" key="1">
    <citation type="journal article" date="2023" name="ISME J.">
        <title>Emergence of putative energy parasites within Clostridia revealed by genome analysis of a novel endosymbiotic clade.</title>
        <authorList>
            <person name="Takahashi K."/>
            <person name="Kuwahara H."/>
            <person name="Horikawa Y."/>
            <person name="Izawa K."/>
            <person name="Kato D."/>
            <person name="Inagaki T."/>
            <person name="Yuki M."/>
            <person name="Ohkuma M."/>
            <person name="Hongoh Y."/>
        </authorList>
    </citation>
    <scope>NUCLEOTIDE SEQUENCE</scope>
    <source>
        <strain evidence="13">CfP3-15</strain>
    </source>
</reference>
<dbReference type="KEGG" id="ips:CfP315_0649"/>
<protein>
    <recommendedName>
        <fullName evidence="4 11">tRNA uridine 5-carboxymethylaminomethyl modification enzyme MnmG</fullName>
    </recommendedName>
    <alternativeName>
        <fullName evidence="10 11">Glucose-inhibited division protein A</fullName>
    </alternativeName>
</protein>
<gene>
    <name evidence="11" type="primary">mnmG</name>
    <name evidence="11" type="synonym">gidA</name>
    <name evidence="13" type="ORF">CfP315_0649</name>
</gene>
<dbReference type="FunFam" id="3.50.50.60:FF:000002">
    <property type="entry name" value="tRNA uridine 5-carboxymethylaminomethyl modification enzyme MnmG"/>
    <property type="match status" value="1"/>
</dbReference>
<dbReference type="InterPro" id="IPR047001">
    <property type="entry name" value="MnmG_C_subdom"/>
</dbReference>
<evidence type="ECO:0000256" key="3">
    <source>
        <dbReference type="ARBA" id="ARBA00007653"/>
    </source>
</evidence>
<evidence type="ECO:0000256" key="9">
    <source>
        <dbReference type="ARBA" id="ARBA00025948"/>
    </source>
</evidence>
<dbReference type="PROSITE" id="PS01280">
    <property type="entry name" value="GIDA_1"/>
    <property type="match status" value="1"/>
</dbReference>
<dbReference type="InterPro" id="IPR049312">
    <property type="entry name" value="GIDA_C_N"/>
</dbReference>
<dbReference type="Pfam" id="PF21680">
    <property type="entry name" value="GIDA_C_1st"/>
    <property type="match status" value="1"/>
</dbReference>
<dbReference type="Gene3D" id="1.10.10.1800">
    <property type="entry name" value="tRNA uridine 5-carboxymethylaminomethyl modification enzyme MnmG/GidA"/>
    <property type="match status" value="1"/>
</dbReference>
<keyword evidence="8 11" id="KW-0520">NAD</keyword>
<keyword evidence="6 11" id="KW-0819">tRNA processing</keyword>
<dbReference type="GO" id="GO:0005829">
    <property type="term" value="C:cytosol"/>
    <property type="evidence" value="ECO:0007669"/>
    <property type="project" value="TreeGrafter"/>
</dbReference>
<keyword evidence="7 11" id="KW-0274">FAD</keyword>
<dbReference type="Gene3D" id="3.50.50.60">
    <property type="entry name" value="FAD/NAD(P)-binding domain"/>
    <property type="match status" value="2"/>
</dbReference>
<dbReference type="Proteomes" id="UP001337580">
    <property type="component" value="Chromosome"/>
</dbReference>
<comment type="subcellular location">
    <subcellularLocation>
        <location evidence="11">Cytoplasm</location>
    </subcellularLocation>
</comment>
<dbReference type="PANTHER" id="PTHR11806">
    <property type="entry name" value="GLUCOSE INHIBITED DIVISION PROTEIN A"/>
    <property type="match status" value="1"/>
</dbReference>
<dbReference type="Pfam" id="PF01134">
    <property type="entry name" value="GIDA"/>
    <property type="match status" value="1"/>
</dbReference>
<organism evidence="13">
    <name type="scientific">Candidatus Improbicoccus pseudotrichonymphae</name>
    <dbReference type="NCBI Taxonomy" id="3033792"/>
    <lineage>
        <taxon>Bacteria</taxon>
        <taxon>Bacillati</taxon>
        <taxon>Bacillota</taxon>
        <taxon>Clostridia</taxon>
        <taxon>Candidatus Improbicoccus</taxon>
    </lineage>
</organism>
<feature type="domain" description="tRNA uridine 5-carboxymethylaminomethyl modification enzyme C-terminal subdomain" evidence="12">
    <location>
        <begin position="541"/>
        <end position="612"/>
    </location>
</feature>
<evidence type="ECO:0000313" key="13">
    <source>
        <dbReference type="EMBL" id="BED92069.1"/>
    </source>
</evidence>
<dbReference type="InterPro" id="IPR002218">
    <property type="entry name" value="MnmG-rel"/>
</dbReference>
<evidence type="ECO:0000256" key="6">
    <source>
        <dbReference type="ARBA" id="ARBA00022694"/>
    </source>
</evidence>
<feature type="binding site" evidence="11">
    <location>
        <begin position="14"/>
        <end position="19"/>
    </location>
    <ligand>
        <name>FAD</name>
        <dbReference type="ChEBI" id="CHEBI:57692"/>
    </ligand>
</feature>
<dbReference type="NCBIfam" id="TIGR00136">
    <property type="entry name" value="mnmG_gidA"/>
    <property type="match status" value="1"/>
</dbReference>
<dbReference type="PROSITE" id="PS01281">
    <property type="entry name" value="GIDA_2"/>
    <property type="match status" value="1"/>
</dbReference>
<dbReference type="GO" id="GO:0002098">
    <property type="term" value="P:tRNA wobble uridine modification"/>
    <property type="evidence" value="ECO:0007669"/>
    <property type="project" value="InterPro"/>
</dbReference>
<evidence type="ECO:0000256" key="10">
    <source>
        <dbReference type="ARBA" id="ARBA00031800"/>
    </source>
</evidence>
<dbReference type="InterPro" id="IPR040131">
    <property type="entry name" value="MnmG_N"/>
</dbReference>
<comment type="cofactor">
    <cofactor evidence="1 11">
        <name>FAD</name>
        <dbReference type="ChEBI" id="CHEBI:57692"/>
    </cofactor>
</comment>
<dbReference type="Pfam" id="PF13932">
    <property type="entry name" value="SAM_GIDA_C"/>
    <property type="match status" value="1"/>
</dbReference>
<accession>A0AA48KZ93</accession>
<dbReference type="GO" id="GO:0050660">
    <property type="term" value="F:flavin adenine dinucleotide binding"/>
    <property type="evidence" value="ECO:0007669"/>
    <property type="project" value="UniProtKB-UniRule"/>
</dbReference>
<dbReference type="EMBL" id="AP027924">
    <property type="protein sequence ID" value="BED92069.1"/>
    <property type="molecule type" value="Genomic_DNA"/>
</dbReference>
<evidence type="ECO:0000256" key="2">
    <source>
        <dbReference type="ARBA" id="ARBA00003717"/>
    </source>
</evidence>
<dbReference type="InterPro" id="IPR044920">
    <property type="entry name" value="MnmG_C_subdom_sf"/>
</dbReference>
<dbReference type="InterPro" id="IPR004416">
    <property type="entry name" value="MnmG"/>
</dbReference>
<evidence type="ECO:0000256" key="8">
    <source>
        <dbReference type="ARBA" id="ARBA00023027"/>
    </source>
</evidence>